<dbReference type="AlphaFoldDB" id="A0A7Y0K8H9"/>
<dbReference type="Pfam" id="PF02625">
    <property type="entry name" value="XdhC_CoxI"/>
    <property type="match status" value="1"/>
</dbReference>
<dbReference type="PANTHER" id="PTHR30388">
    <property type="entry name" value="ALDEHYDE OXIDOREDUCTASE MOLYBDENUM COFACTOR ASSEMBLY PROTEIN"/>
    <property type="match status" value="1"/>
</dbReference>
<keyword evidence="4" id="KW-1185">Reference proteome</keyword>
<proteinExistence type="predicted"/>
<evidence type="ECO:0000313" key="3">
    <source>
        <dbReference type="EMBL" id="NMO77798.1"/>
    </source>
</evidence>
<evidence type="ECO:0000259" key="1">
    <source>
        <dbReference type="Pfam" id="PF02625"/>
    </source>
</evidence>
<dbReference type="InterPro" id="IPR052698">
    <property type="entry name" value="MoCofactor_Util/Proc"/>
</dbReference>
<name>A0A7Y0K8H9_9BACI</name>
<gene>
    <name evidence="3" type="ORF">HHU08_12395</name>
</gene>
<sequence length="324" mass="36920">MSSDHYSVIDSVLVTECHSYLATIVKVEGSAYRKEGTMMLISDKGMEKGLLTGGCVEQDLLARIAMQESDEAFLMEYDLRSEDDLSWGQGVGCDGKIYILVEPITFETRNVFLQLNSLLQNGHKVKLVKVFNKVNKYIENSLKTNIEEENTSIVSLDTEDRLIFNQILYPRPKLIIYGAGPDVKPVVYFASKAGFYVILSDWRQAYCSEETIPYAKEYHIGTPSKVMEEINPTENDYVITMSHSFMKDQEIVKYLLQRKVKYFGLLGSRKRSERLLAGIIKPDWIHYPVGLLIYSESPEEIAISIIAELIKTKNEKKAVAREQL</sequence>
<evidence type="ECO:0000313" key="4">
    <source>
        <dbReference type="Proteomes" id="UP000588491"/>
    </source>
</evidence>
<feature type="domain" description="XdhC Rossmann" evidence="2">
    <location>
        <begin position="174"/>
        <end position="309"/>
    </location>
</feature>
<dbReference type="Proteomes" id="UP000588491">
    <property type="component" value="Unassembled WGS sequence"/>
</dbReference>
<feature type="domain" description="XdhC- CoxI" evidence="1">
    <location>
        <begin position="21"/>
        <end position="77"/>
    </location>
</feature>
<dbReference type="RefSeq" id="WP_169188585.1">
    <property type="nucleotide sequence ID" value="NZ_JABBPK010000001.1"/>
</dbReference>
<dbReference type="EMBL" id="JABBPK010000001">
    <property type="protein sequence ID" value="NMO77798.1"/>
    <property type="molecule type" value="Genomic_DNA"/>
</dbReference>
<dbReference type="InterPro" id="IPR003777">
    <property type="entry name" value="XdhC_CoxI"/>
</dbReference>
<dbReference type="PANTHER" id="PTHR30388:SF6">
    <property type="entry name" value="XANTHINE DEHYDROGENASE SUBUNIT A-RELATED"/>
    <property type="match status" value="1"/>
</dbReference>
<accession>A0A7Y0K8H9</accession>
<dbReference type="Gene3D" id="3.40.50.720">
    <property type="entry name" value="NAD(P)-binding Rossmann-like Domain"/>
    <property type="match status" value="1"/>
</dbReference>
<dbReference type="InterPro" id="IPR027051">
    <property type="entry name" value="XdhC_Rossmann_dom"/>
</dbReference>
<dbReference type="Pfam" id="PF13478">
    <property type="entry name" value="XdhC_C"/>
    <property type="match status" value="1"/>
</dbReference>
<comment type="caution">
    <text evidence="3">The sequence shown here is derived from an EMBL/GenBank/DDBJ whole genome shotgun (WGS) entry which is preliminary data.</text>
</comment>
<protein>
    <submittedName>
        <fullName evidence="3">XdhC family protein</fullName>
    </submittedName>
</protein>
<organism evidence="3 4">
    <name type="scientific">Niallia alba</name>
    <dbReference type="NCBI Taxonomy" id="2729105"/>
    <lineage>
        <taxon>Bacteria</taxon>
        <taxon>Bacillati</taxon>
        <taxon>Bacillota</taxon>
        <taxon>Bacilli</taxon>
        <taxon>Bacillales</taxon>
        <taxon>Bacillaceae</taxon>
        <taxon>Niallia</taxon>
    </lineage>
</organism>
<reference evidence="3 4" key="1">
    <citation type="submission" date="2020-04" db="EMBL/GenBank/DDBJ databases">
        <title>Bacillus sp. UniB3 isolated from commercial digestive syrup.</title>
        <authorList>
            <person name="Thorat V."/>
            <person name="Kirdat K."/>
            <person name="Tiwarekar B."/>
            <person name="Yadav A."/>
        </authorList>
    </citation>
    <scope>NUCLEOTIDE SEQUENCE [LARGE SCALE GENOMIC DNA]</scope>
    <source>
        <strain evidence="3 4">UniB3</strain>
    </source>
</reference>
<evidence type="ECO:0000259" key="2">
    <source>
        <dbReference type="Pfam" id="PF13478"/>
    </source>
</evidence>